<name>A0A444XUV6_ARAHY</name>
<feature type="domain" description="K-box" evidence="2">
    <location>
        <begin position="247"/>
        <end position="348"/>
    </location>
</feature>
<dbReference type="GO" id="GO:0005770">
    <property type="term" value="C:late endosome"/>
    <property type="evidence" value="ECO:0007669"/>
    <property type="project" value="TreeGrafter"/>
</dbReference>
<dbReference type="InterPro" id="IPR005378">
    <property type="entry name" value="Vps35"/>
</dbReference>
<dbReference type="EMBL" id="SDMP01000019">
    <property type="protein sequence ID" value="RYQ93568.1"/>
    <property type="molecule type" value="Genomic_DNA"/>
</dbReference>
<dbReference type="Proteomes" id="UP000289738">
    <property type="component" value="Chromosome B09"/>
</dbReference>
<dbReference type="GO" id="GO:0006886">
    <property type="term" value="P:intracellular protein transport"/>
    <property type="evidence" value="ECO:0007669"/>
    <property type="project" value="TreeGrafter"/>
</dbReference>
<keyword evidence="4" id="KW-1185">Reference proteome</keyword>
<dbReference type="PANTHER" id="PTHR11099:SF0">
    <property type="entry name" value="VACUOLAR PROTEIN SORTING-ASSOCIATED PROTEIN 35"/>
    <property type="match status" value="1"/>
</dbReference>
<protein>
    <recommendedName>
        <fullName evidence="2">K-box domain-containing protein</fullName>
    </recommendedName>
</protein>
<evidence type="ECO:0000313" key="4">
    <source>
        <dbReference type="Proteomes" id="UP000289738"/>
    </source>
</evidence>
<comment type="caution">
    <text evidence="3">The sequence shown here is derived from an EMBL/GenBank/DDBJ whole genome shotgun (WGS) entry which is preliminary data.</text>
</comment>
<dbReference type="GO" id="GO:0005634">
    <property type="term" value="C:nucleus"/>
    <property type="evidence" value="ECO:0007669"/>
    <property type="project" value="InterPro"/>
</dbReference>
<gene>
    <name evidence="3" type="ORF">Ahy_B09g099838</name>
</gene>
<evidence type="ECO:0000259" key="2">
    <source>
        <dbReference type="PROSITE" id="PS51297"/>
    </source>
</evidence>
<dbReference type="GO" id="GO:0005829">
    <property type="term" value="C:cytosol"/>
    <property type="evidence" value="ECO:0007669"/>
    <property type="project" value="GOC"/>
</dbReference>
<keyword evidence="1" id="KW-0175">Coiled coil</keyword>
<dbReference type="PROSITE" id="PS51297">
    <property type="entry name" value="K_BOX"/>
    <property type="match status" value="1"/>
</dbReference>
<dbReference type="GO" id="GO:0042147">
    <property type="term" value="P:retrograde transport, endosome to Golgi"/>
    <property type="evidence" value="ECO:0007669"/>
    <property type="project" value="InterPro"/>
</dbReference>
<dbReference type="GO" id="GO:0003700">
    <property type="term" value="F:DNA-binding transcription factor activity"/>
    <property type="evidence" value="ECO:0007669"/>
    <property type="project" value="InterPro"/>
</dbReference>
<reference evidence="3 4" key="1">
    <citation type="submission" date="2019-01" db="EMBL/GenBank/DDBJ databases">
        <title>Sequencing of cultivated peanut Arachis hypogaea provides insights into genome evolution and oil improvement.</title>
        <authorList>
            <person name="Chen X."/>
        </authorList>
    </citation>
    <scope>NUCLEOTIDE SEQUENCE [LARGE SCALE GENOMIC DNA]</scope>
    <source>
        <strain evidence="4">cv. Fuhuasheng</strain>
        <tissue evidence="3">Leaves</tissue>
    </source>
</reference>
<accession>A0A444XUV6</accession>
<dbReference type="GO" id="GO:0030906">
    <property type="term" value="C:retromer, cargo-selective complex"/>
    <property type="evidence" value="ECO:0007669"/>
    <property type="project" value="InterPro"/>
</dbReference>
<dbReference type="InterPro" id="IPR002487">
    <property type="entry name" value="TF_Kbox"/>
</dbReference>
<feature type="coiled-coil region" evidence="1">
    <location>
        <begin position="193"/>
        <end position="227"/>
    </location>
</feature>
<dbReference type="Pfam" id="PF03635">
    <property type="entry name" value="Vps35"/>
    <property type="match status" value="1"/>
</dbReference>
<dbReference type="AlphaFoldDB" id="A0A444XUV6"/>
<proteinExistence type="predicted"/>
<evidence type="ECO:0000256" key="1">
    <source>
        <dbReference type="SAM" id="Coils"/>
    </source>
</evidence>
<evidence type="ECO:0000313" key="3">
    <source>
        <dbReference type="EMBL" id="RYQ93568.1"/>
    </source>
</evidence>
<organism evidence="3 4">
    <name type="scientific">Arachis hypogaea</name>
    <name type="common">Peanut</name>
    <dbReference type="NCBI Taxonomy" id="3818"/>
    <lineage>
        <taxon>Eukaryota</taxon>
        <taxon>Viridiplantae</taxon>
        <taxon>Streptophyta</taxon>
        <taxon>Embryophyta</taxon>
        <taxon>Tracheophyta</taxon>
        <taxon>Spermatophyta</taxon>
        <taxon>Magnoliopsida</taxon>
        <taxon>eudicotyledons</taxon>
        <taxon>Gunneridae</taxon>
        <taxon>Pentapetalae</taxon>
        <taxon>rosids</taxon>
        <taxon>fabids</taxon>
        <taxon>Fabales</taxon>
        <taxon>Fabaceae</taxon>
        <taxon>Papilionoideae</taxon>
        <taxon>50 kb inversion clade</taxon>
        <taxon>dalbergioids sensu lato</taxon>
        <taxon>Dalbergieae</taxon>
        <taxon>Pterocarpus clade</taxon>
        <taxon>Arachis</taxon>
    </lineage>
</organism>
<dbReference type="PANTHER" id="PTHR11099">
    <property type="entry name" value="VACUOLAR SORTING PROTEIN 35"/>
    <property type="match status" value="1"/>
</dbReference>
<sequence length="361" mass="41838">MTTLISCRRSSSTSLIHLFATACCTSSPRQLRRCKQCHCCCLERVLQFGCAFSVTSNRVCTPKFHRNEQTLGADATSADPELRLAVGLSGLQGPVQEKEKREKERVGKNLHVLSQIEGVDLDMYKDIVLPRVLEQVVNCKDELAQFYLMDCIIQVFPDEYHLQTLDVLLGSCPLLQVYAAREKNRIYIPRDRYLSEEAEKKAMAEKIERMELEADSKDKQLMELYQLYNCQQLLTTQLSDKLEKTEELSSQQEYLKLKARYEALQRSQRNLMGEDLGLLSSKELESLERQLDSSLKLIRSTRTQFMLDQLSKLQRKTFSQLQEEKSSLLQEKIYLTKVIFIYKDMNNENVEMICSKFVEHL</sequence>